<organism evidence="2 3">
    <name type="scientific">Quadrisphaera setariae</name>
    <dbReference type="NCBI Taxonomy" id="2593304"/>
    <lineage>
        <taxon>Bacteria</taxon>
        <taxon>Bacillati</taxon>
        <taxon>Actinomycetota</taxon>
        <taxon>Actinomycetes</taxon>
        <taxon>Kineosporiales</taxon>
        <taxon>Kineosporiaceae</taxon>
        <taxon>Quadrisphaera</taxon>
    </lineage>
</organism>
<dbReference type="CDD" id="cd00093">
    <property type="entry name" value="HTH_XRE"/>
    <property type="match status" value="1"/>
</dbReference>
<evidence type="ECO:0000259" key="1">
    <source>
        <dbReference type="PROSITE" id="PS50943"/>
    </source>
</evidence>
<dbReference type="PANTHER" id="PTHR35010:SF2">
    <property type="entry name" value="BLL4672 PROTEIN"/>
    <property type="match status" value="1"/>
</dbReference>
<keyword evidence="3" id="KW-1185">Reference proteome</keyword>
<dbReference type="RefSeq" id="WP_147928516.1">
    <property type="nucleotide sequence ID" value="NZ_VKAC01000020.1"/>
</dbReference>
<proteinExistence type="predicted"/>
<dbReference type="PANTHER" id="PTHR35010">
    <property type="entry name" value="BLL4672 PROTEIN-RELATED"/>
    <property type="match status" value="1"/>
</dbReference>
<dbReference type="InterPro" id="IPR010982">
    <property type="entry name" value="Lambda_DNA-bd_dom_sf"/>
</dbReference>
<dbReference type="Pfam" id="PF13560">
    <property type="entry name" value="HTH_31"/>
    <property type="match status" value="1"/>
</dbReference>
<dbReference type="Gene3D" id="1.10.260.40">
    <property type="entry name" value="lambda repressor-like DNA-binding domains"/>
    <property type="match status" value="1"/>
</dbReference>
<dbReference type="Gene3D" id="3.30.450.180">
    <property type="match status" value="1"/>
</dbReference>
<dbReference type="Proteomes" id="UP000321234">
    <property type="component" value="Unassembled WGS sequence"/>
</dbReference>
<dbReference type="InterPro" id="IPR001387">
    <property type="entry name" value="Cro/C1-type_HTH"/>
</dbReference>
<dbReference type="EMBL" id="VKAC01000020">
    <property type="protein sequence ID" value="TXR51614.1"/>
    <property type="molecule type" value="Genomic_DNA"/>
</dbReference>
<name>A0A5C8Z2T5_9ACTN</name>
<dbReference type="Pfam" id="PF17765">
    <property type="entry name" value="MLTR_LBD"/>
    <property type="match status" value="1"/>
</dbReference>
<feature type="domain" description="HTH cro/C1-type" evidence="1">
    <location>
        <begin position="32"/>
        <end position="83"/>
    </location>
</feature>
<evidence type="ECO:0000313" key="3">
    <source>
        <dbReference type="Proteomes" id="UP000321234"/>
    </source>
</evidence>
<protein>
    <submittedName>
        <fullName evidence="2">Helix-turn-helix domain-containing protein</fullName>
    </submittedName>
</protein>
<dbReference type="PROSITE" id="PS50943">
    <property type="entry name" value="HTH_CROC1"/>
    <property type="match status" value="1"/>
</dbReference>
<reference evidence="2 3" key="1">
    <citation type="submission" date="2019-07" db="EMBL/GenBank/DDBJ databases">
        <title>Quadrisphaera sp. strain DD2A genome sequencing and assembly.</title>
        <authorList>
            <person name="Kim I."/>
        </authorList>
    </citation>
    <scope>NUCLEOTIDE SEQUENCE [LARGE SCALE GENOMIC DNA]</scope>
    <source>
        <strain evidence="2 3">DD2A</strain>
    </source>
</reference>
<dbReference type="SUPFAM" id="SSF47413">
    <property type="entry name" value="lambda repressor-like DNA-binding domains"/>
    <property type="match status" value="1"/>
</dbReference>
<dbReference type="SMART" id="SM00530">
    <property type="entry name" value="HTH_XRE"/>
    <property type="match status" value="1"/>
</dbReference>
<dbReference type="OrthoDB" id="3542608at2"/>
<comment type="caution">
    <text evidence="2">The sequence shown here is derived from an EMBL/GenBank/DDBJ whole genome shotgun (WGS) entry which is preliminary data.</text>
</comment>
<dbReference type="InterPro" id="IPR041413">
    <property type="entry name" value="MLTR_LBD"/>
</dbReference>
<dbReference type="AlphaFoldDB" id="A0A5C8Z2T5"/>
<evidence type="ECO:0000313" key="2">
    <source>
        <dbReference type="EMBL" id="TXR51614.1"/>
    </source>
</evidence>
<gene>
    <name evidence="2" type="ORF">FMM08_22130</name>
</gene>
<sequence>MTVRSSEVSTFLTSRRQRLTPERAGVVSHGRRRVAGLRREEVAQLAGVSTDYYSRMERGDLAGASEEVLEALARALQLDEAEREHLFDLARAAAAGSRMRRRAAPARRPVLRAPLQQVLDATTDAPAFVRTGSRDVLAANALGRALYSPLYESAALSGHALPNSVRFAFLDPRARTYFSDWERTADDAVAALRGEAGRHPFDRALTDLVGELATRSEEFRTRWAAHDVRHHRSGTKHLHHPVVGDLVLAFEVMDLPADPGLTLAVYTAAPGSPSADALRLLASWAAGAGSSTGADAVRTP</sequence>
<accession>A0A5C8Z2T5</accession>
<dbReference type="GO" id="GO:0003677">
    <property type="term" value="F:DNA binding"/>
    <property type="evidence" value="ECO:0007669"/>
    <property type="project" value="InterPro"/>
</dbReference>